<name>A0A1I4CR92_9RHOB</name>
<feature type="compositionally biased region" description="Basic and acidic residues" evidence="1">
    <location>
        <begin position="206"/>
        <end position="215"/>
    </location>
</feature>
<protein>
    <submittedName>
        <fullName evidence="3">MJ0042 family finger-like domain-containing protein</fullName>
    </submittedName>
</protein>
<dbReference type="Pfam" id="PF13717">
    <property type="entry name" value="Zn_ribbon_4"/>
    <property type="match status" value="1"/>
</dbReference>
<dbReference type="OrthoDB" id="7159357at2"/>
<dbReference type="Proteomes" id="UP000198851">
    <property type="component" value="Unassembled WGS sequence"/>
</dbReference>
<dbReference type="STRING" id="1280847.SAMN04488036_102456"/>
<feature type="compositionally biased region" description="Basic and acidic residues" evidence="1">
    <location>
        <begin position="237"/>
        <end position="246"/>
    </location>
</feature>
<dbReference type="NCBIfam" id="TIGR02098">
    <property type="entry name" value="MJ0042_CXXC"/>
    <property type="match status" value="1"/>
</dbReference>
<dbReference type="EMBL" id="FOSZ01000002">
    <property type="protein sequence ID" value="SFK83778.1"/>
    <property type="molecule type" value="Genomic_DNA"/>
</dbReference>
<feature type="compositionally biased region" description="Basic and acidic residues" evidence="1">
    <location>
        <begin position="258"/>
        <end position="267"/>
    </location>
</feature>
<feature type="compositionally biased region" description="Acidic residues" evidence="1">
    <location>
        <begin position="60"/>
        <end position="77"/>
    </location>
</feature>
<keyword evidence="4" id="KW-1185">Reference proteome</keyword>
<evidence type="ECO:0000313" key="3">
    <source>
        <dbReference type="EMBL" id="SFK83778.1"/>
    </source>
</evidence>
<proteinExistence type="predicted"/>
<dbReference type="RefSeq" id="WP_093322418.1">
    <property type="nucleotide sequence ID" value="NZ_FOSZ01000002.1"/>
</dbReference>
<accession>A0A1I4CR92</accession>
<dbReference type="InterPro" id="IPR011723">
    <property type="entry name" value="Znf/thioredoxin_put"/>
</dbReference>
<organism evidence="3 4">
    <name type="scientific">Shimia haliotis</name>
    <dbReference type="NCBI Taxonomy" id="1280847"/>
    <lineage>
        <taxon>Bacteria</taxon>
        <taxon>Pseudomonadati</taxon>
        <taxon>Pseudomonadota</taxon>
        <taxon>Alphaproteobacteria</taxon>
        <taxon>Rhodobacterales</taxon>
        <taxon>Roseobacteraceae</taxon>
    </lineage>
</organism>
<feature type="domain" description="Zinc finger/thioredoxin putative" evidence="2">
    <location>
        <begin position="1"/>
        <end position="36"/>
    </location>
</feature>
<feature type="compositionally biased region" description="Basic and acidic residues" evidence="1">
    <location>
        <begin position="172"/>
        <end position="187"/>
    </location>
</feature>
<evidence type="ECO:0000256" key="1">
    <source>
        <dbReference type="SAM" id="MobiDB-lite"/>
    </source>
</evidence>
<reference evidence="4" key="1">
    <citation type="submission" date="2016-10" db="EMBL/GenBank/DDBJ databases">
        <authorList>
            <person name="Varghese N."/>
            <person name="Submissions S."/>
        </authorList>
    </citation>
    <scope>NUCLEOTIDE SEQUENCE [LARGE SCALE GENOMIC DNA]</scope>
    <source>
        <strain evidence="4">DSM 28453</strain>
    </source>
</reference>
<feature type="region of interest" description="Disordered" evidence="1">
    <location>
        <begin position="42"/>
        <end position="276"/>
    </location>
</feature>
<feature type="compositionally biased region" description="Acidic residues" evidence="1">
    <location>
        <begin position="84"/>
        <end position="115"/>
    </location>
</feature>
<gene>
    <name evidence="3" type="ORF">SAMN04488036_102456</name>
</gene>
<evidence type="ECO:0000313" key="4">
    <source>
        <dbReference type="Proteomes" id="UP000198851"/>
    </source>
</evidence>
<sequence length="352" mass="38871">MRLICPNCGAQYEVPDDVIPAEGRDVQCSNCGDTWFQAHPDAVQAKEPVAEPIQTTAEPEPVEEEDALQDTFEEVEPPEVQFDTPEDGEPDFGGEDWDLDDDLEDDPEEGDDEDHWQDAVAATDDPVTDEPSPAQDEQDFAKRTDDEHREEEDDTPPPTPQRRSLAPAVADVLREEAEHEARVRAEEQETLETQAELGLAAPASDASKRAHEARDRMRKLRGLPEADDAPEPAQQTEIRDSRRDLLPDIEETNSTLRHTGDTARQVDADTPQTSDASRGRGFRLGFVLVILAAAAAVYVYSSHDQLAASYPQYAPQIDGFVDGANNARVWLDTKVTSLFIWLNELAGGTSEG</sequence>
<evidence type="ECO:0000259" key="2">
    <source>
        <dbReference type="Pfam" id="PF13717"/>
    </source>
</evidence>
<dbReference type="AlphaFoldDB" id="A0A1I4CR92"/>